<dbReference type="InterPro" id="IPR036291">
    <property type="entry name" value="NAD(P)-bd_dom_sf"/>
</dbReference>
<gene>
    <name evidence="1" type="ORF">GMOD_00001669</name>
</gene>
<protein>
    <submittedName>
        <fullName evidence="1">Short-chain dehydrogenase</fullName>
    </submittedName>
</protein>
<dbReference type="AlphaFoldDB" id="A0A3M7LZS7"/>
<reference evidence="1 2" key="1">
    <citation type="journal article" date="2014" name="PLoS ONE">
        <title>De novo Genome Assembly of the Fungal Plant Pathogen Pyrenophora semeniperda.</title>
        <authorList>
            <person name="Soliai M.M."/>
            <person name="Meyer S.E."/>
            <person name="Udall J.A."/>
            <person name="Elzinga D.E."/>
            <person name="Hermansen R.A."/>
            <person name="Bodily P.M."/>
            <person name="Hart A.A."/>
            <person name="Coleman C.E."/>
        </authorList>
    </citation>
    <scope>NUCLEOTIDE SEQUENCE [LARGE SCALE GENOMIC DNA]</scope>
    <source>
        <strain evidence="1 2">CCB06</strain>
        <tissue evidence="1">Mycelium</tissue>
    </source>
</reference>
<dbReference type="Proteomes" id="UP000265663">
    <property type="component" value="Unassembled WGS sequence"/>
</dbReference>
<dbReference type="EMBL" id="KE747810">
    <property type="protein sequence ID" value="RMZ67706.1"/>
    <property type="molecule type" value="Genomic_DNA"/>
</dbReference>
<organism evidence="1 2">
    <name type="scientific">Pyrenophora seminiperda CCB06</name>
    <dbReference type="NCBI Taxonomy" id="1302712"/>
    <lineage>
        <taxon>Eukaryota</taxon>
        <taxon>Fungi</taxon>
        <taxon>Dikarya</taxon>
        <taxon>Ascomycota</taxon>
        <taxon>Pezizomycotina</taxon>
        <taxon>Dothideomycetes</taxon>
        <taxon>Pleosporomycetidae</taxon>
        <taxon>Pleosporales</taxon>
        <taxon>Pleosporineae</taxon>
        <taxon>Pleosporaceae</taxon>
        <taxon>Pyrenophora</taxon>
    </lineage>
</organism>
<dbReference type="SUPFAM" id="SSF51735">
    <property type="entry name" value="NAD(P)-binding Rossmann-fold domains"/>
    <property type="match status" value="1"/>
</dbReference>
<accession>A0A3M7LZS7</accession>
<evidence type="ECO:0000313" key="2">
    <source>
        <dbReference type="Proteomes" id="UP000265663"/>
    </source>
</evidence>
<dbReference type="Gene3D" id="3.40.50.720">
    <property type="entry name" value="NAD(P)-binding Rossmann-like Domain"/>
    <property type="match status" value="1"/>
</dbReference>
<proteinExistence type="predicted"/>
<name>A0A3M7LZS7_9PLEO</name>
<keyword evidence="2" id="KW-1185">Reference proteome</keyword>
<dbReference type="OrthoDB" id="10254221at2759"/>
<evidence type="ECO:0000313" key="1">
    <source>
        <dbReference type="EMBL" id="RMZ67706.1"/>
    </source>
</evidence>
<sequence>MEKDTETVLIVGATGNIGIAAIMGALGSDRNVLAVVRDQHSARKVFEHVPTGHDRITIVEADAVSDQGVQGVVDKVRAGSLPAFQHVFASGM</sequence>